<accession>A0AAJ3H4S0</accession>
<evidence type="ECO:0000256" key="11">
    <source>
        <dbReference type="SAM" id="SignalP"/>
    </source>
</evidence>
<dbReference type="RefSeq" id="WP_177026299.1">
    <property type="nucleotide sequence ID" value="NZ_JACAQR010000020.1"/>
</dbReference>
<dbReference type="EMBL" id="JACAQR010000020">
    <property type="protein sequence ID" value="NWD43318.1"/>
    <property type="molecule type" value="Genomic_DNA"/>
</dbReference>
<dbReference type="GO" id="GO:0004519">
    <property type="term" value="F:endonuclease activity"/>
    <property type="evidence" value="ECO:0007669"/>
    <property type="project" value="UniProtKB-UniRule"/>
</dbReference>
<dbReference type="SMART" id="SM00477">
    <property type="entry name" value="NUC"/>
    <property type="match status" value="1"/>
</dbReference>
<evidence type="ECO:0000256" key="3">
    <source>
        <dbReference type="ARBA" id="ARBA00022722"/>
    </source>
</evidence>
<dbReference type="CDD" id="cd00091">
    <property type="entry name" value="NUC"/>
    <property type="match status" value="1"/>
</dbReference>
<proteinExistence type="inferred from homology"/>
<feature type="domain" description="ENPP1-3/EXOG-like endonuclease/phosphodiesterase" evidence="12">
    <location>
        <begin position="62"/>
        <end position="262"/>
    </location>
</feature>
<evidence type="ECO:0000256" key="8">
    <source>
        <dbReference type="PIRSR" id="PIRSR640255-1"/>
    </source>
</evidence>
<feature type="binding site" evidence="9">
    <location>
        <position position="156"/>
    </location>
    <ligand>
        <name>Mg(2+)</name>
        <dbReference type="ChEBI" id="CHEBI:18420"/>
        <note>catalytic</note>
    </ligand>
</feature>
<dbReference type="PROSITE" id="PS51257">
    <property type="entry name" value="PROKAR_LIPOPROTEIN"/>
    <property type="match status" value="1"/>
</dbReference>
<evidence type="ECO:0000313" key="15">
    <source>
        <dbReference type="Proteomes" id="UP000546584"/>
    </source>
</evidence>
<name>A0AAJ3H4S0_9PSED</name>
<evidence type="ECO:0000256" key="7">
    <source>
        <dbReference type="ARBA" id="ARBA00022842"/>
    </source>
</evidence>
<keyword evidence="11" id="KW-0732">Signal</keyword>
<feature type="active site" description="Proton acceptor" evidence="8">
    <location>
        <position position="126"/>
    </location>
</feature>
<sequence length="281" mass="30761">MQRKALFKYVGLLWVPLMAGCISTPPSQAPERAVQAPLEQAVTVDNCSQGCPSGGGPLTLNRQAYSLNNNASTKFANWVAYRITKSTPASGRPRNWQTDPAIPAGETLDPVDYNGANVALKVDRGHQANLASMAGVSDWQTLNYLSNITPQKSDLNQGPWARLEDQERNLSQDAAVDEVYVMTGPLYEKFIGTLPGTNKVHTIPSGYWKIVSVGKSPQDGLYASFIMNQETPKGANFCDYRATVEQIEQRSGLTFWNELPQAVQTALKSKQGQLPQRIGCK</sequence>
<evidence type="ECO:0000256" key="5">
    <source>
        <dbReference type="ARBA" id="ARBA00022759"/>
    </source>
</evidence>
<dbReference type="AlphaFoldDB" id="A0AAJ3H4S0"/>
<dbReference type="InterPro" id="IPR018524">
    <property type="entry name" value="DNA/RNA_endonuclease_AS"/>
</dbReference>
<dbReference type="GO" id="GO:0016787">
    <property type="term" value="F:hydrolase activity"/>
    <property type="evidence" value="ECO:0007669"/>
    <property type="project" value="UniProtKB-KW"/>
</dbReference>
<evidence type="ECO:0000259" key="13">
    <source>
        <dbReference type="SMART" id="SM00892"/>
    </source>
</evidence>
<dbReference type="InterPro" id="IPR020821">
    <property type="entry name" value="ENPP1-3/EXOG-like_nuc-like"/>
</dbReference>
<keyword evidence="4 9" id="KW-0479">Metal-binding</keyword>
<comment type="caution">
    <text evidence="14">The sequence shown here is derived from an EMBL/GenBank/DDBJ whole genome shotgun (WGS) entry which is preliminary data.</text>
</comment>
<evidence type="ECO:0000313" key="14">
    <source>
        <dbReference type="EMBL" id="NWD43318.1"/>
    </source>
</evidence>
<feature type="chain" id="PRO_5042557631" description="Endonuclease" evidence="11">
    <location>
        <begin position="20"/>
        <end position="281"/>
    </location>
</feature>
<evidence type="ECO:0000256" key="4">
    <source>
        <dbReference type="ARBA" id="ARBA00022723"/>
    </source>
</evidence>
<dbReference type="GO" id="GO:0046872">
    <property type="term" value="F:metal ion binding"/>
    <property type="evidence" value="ECO:0007669"/>
    <property type="project" value="UniProtKB-KW"/>
</dbReference>
<keyword evidence="6 10" id="KW-0378">Hydrolase</keyword>
<evidence type="ECO:0000256" key="1">
    <source>
        <dbReference type="ARBA" id="ARBA00001946"/>
    </source>
</evidence>
<evidence type="ECO:0000256" key="2">
    <source>
        <dbReference type="ARBA" id="ARBA00010052"/>
    </source>
</evidence>
<reference evidence="14 15" key="1">
    <citation type="submission" date="2020-04" db="EMBL/GenBank/DDBJ databases">
        <title>Molecular characterization of pseudomonads from Agaricus bisporus reveal novel blotch 2 pathogens in Western Europe.</title>
        <authorList>
            <person name="Taparia T."/>
            <person name="Krijger M."/>
            <person name="Haynes E."/>
            <person name="Elpinstone J.G."/>
            <person name="Noble R."/>
            <person name="Van Der Wolf J."/>
        </authorList>
    </citation>
    <scope>NUCLEOTIDE SEQUENCE [LARGE SCALE GENOMIC DNA]</scope>
    <source>
        <strain evidence="14 15">IPO3753</strain>
    </source>
</reference>
<comment type="similarity">
    <text evidence="2 10">Belongs to the DNA/RNA non-specific endonuclease family.</text>
</comment>
<keyword evidence="5 10" id="KW-0255">Endonuclease</keyword>
<keyword evidence="3 10" id="KW-0540">Nuclease</keyword>
<keyword evidence="7" id="KW-0460">Magnesium</keyword>
<dbReference type="InterPro" id="IPR044929">
    <property type="entry name" value="DNA/RNA_non-sp_Endonuclease_sf"/>
</dbReference>
<dbReference type="Pfam" id="PF01223">
    <property type="entry name" value="Endonuclease_NS"/>
    <property type="match status" value="1"/>
</dbReference>
<dbReference type="Gene3D" id="3.40.570.10">
    <property type="entry name" value="Extracellular Endonuclease, subunit A"/>
    <property type="match status" value="1"/>
</dbReference>
<evidence type="ECO:0000256" key="9">
    <source>
        <dbReference type="PIRSR" id="PIRSR640255-2"/>
    </source>
</evidence>
<protein>
    <recommendedName>
        <fullName evidence="10">Endonuclease</fullName>
        <ecNumber evidence="10">3.1.30.-</ecNumber>
    </recommendedName>
</protein>
<feature type="signal peptide" evidence="11">
    <location>
        <begin position="1"/>
        <end position="19"/>
    </location>
</feature>
<dbReference type="PROSITE" id="PS01070">
    <property type="entry name" value="NUCLEASE_NON_SPEC"/>
    <property type="match status" value="1"/>
</dbReference>
<dbReference type="SUPFAM" id="SSF54060">
    <property type="entry name" value="His-Me finger endonucleases"/>
    <property type="match status" value="1"/>
</dbReference>
<dbReference type="PANTHER" id="PTHR13966:SF5">
    <property type="entry name" value="ENDONUCLEASE G, MITOCHONDRIAL"/>
    <property type="match status" value="1"/>
</dbReference>
<organism evidence="14 15">
    <name type="scientific">Pseudomonas yamanorum</name>
    <dbReference type="NCBI Taxonomy" id="515393"/>
    <lineage>
        <taxon>Bacteria</taxon>
        <taxon>Pseudomonadati</taxon>
        <taxon>Pseudomonadota</taxon>
        <taxon>Gammaproteobacteria</taxon>
        <taxon>Pseudomonadales</taxon>
        <taxon>Pseudomonadaceae</taxon>
        <taxon>Pseudomonas</taxon>
    </lineage>
</organism>
<dbReference type="InterPro" id="IPR040255">
    <property type="entry name" value="Non-specific_endonuclease"/>
</dbReference>
<dbReference type="GO" id="GO:0003676">
    <property type="term" value="F:nucleic acid binding"/>
    <property type="evidence" value="ECO:0007669"/>
    <property type="project" value="InterPro"/>
</dbReference>
<dbReference type="Proteomes" id="UP000546584">
    <property type="component" value="Unassembled WGS sequence"/>
</dbReference>
<evidence type="ECO:0000256" key="6">
    <source>
        <dbReference type="ARBA" id="ARBA00022801"/>
    </source>
</evidence>
<evidence type="ECO:0000256" key="10">
    <source>
        <dbReference type="RuleBase" id="RU366055"/>
    </source>
</evidence>
<gene>
    <name evidence="14" type="ORF">HX826_15710</name>
</gene>
<dbReference type="SMART" id="SM00892">
    <property type="entry name" value="Endonuclease_NS"/>
    <property type="match status" value="1"/>
</dbReference>
<comment type="cofactor">
    <cofactor evidence="1 10">
        <name>Mg(2+)</name>
        <dbReference type="ChEBI" id="CHEBI:18420"/>
    </cofactor>
</comment>
<dbReference type="EC" id="3.1.30.-" evidence="10"/>
<dbReference type="PANTHER" id="PTHR13966">
    <property type="entry name" value="ENDONUCLEASE RELATED"/>
    <property type="match status" value="1"/>
</dbReference>
<feature type="domain" description="DNA/RNA non-specific endonuclease/pyrophosphatase/phosphodiesterase" evidence="13">
    <location>
        <begin position="61"/>
        <end position="262"/>
    </location>
</feature>
<evidence type="ECO:0000259" key="12">
    <source>
        <dbReference type="SMART" id="SM00477"/>
    </source>
</evidence>
<dbReference type="InterPro" id="IPR044925">
    <property type="entry name" value="His-Me_finger_sf"/>
</dbReference>
<dbReference type="InterPro" id="IPR001604">
    <property type="entry name" value="Endo_G_ENPP1-like_dom"/>
</dbReference>